<organism evidence="1 2">
    <name type="scientific">Silvanigrella aquatica</name>
    <dbReference type="NCBI Taxonomy" id="1915309"/>
    <lineage>
        <taxon>Bacteria</taxon>
        <taxon>Pseudomonadati</taxon>
        <taxon>Bdellovibrionota</taxon>
        <taxon>Oligoflexia</taxon>
        <taxon>Silvanigrellales</taxon>
        <taxon>Silvanigrellaceae</taxon>
        <taxon>Silvanigrella</taxon>
    </lineage>
</organism>
<name>A0A1L4D0E8_9BACT</name>
<dbReference type="OrthoDB" id="9766544at2"/>
<accession>A0A1L4D0E8</accession>
<dbReference type="EMBL" id="CP017834">
    <property type="protein sequence ID" value="APJ03669.1"/>
    <property type="molecule type" value="Genomic_DNA"/>
</dbReference>
<dbReference type="RefSeq" id="WP_148697409.1">
    <property type="nucleotide sequence ID" value="NZ_CP017834.1"/>
</dbReference>
<keyword evidence="2" id="KW-1185">Reference proteome</keyword>
<reference evidence="1 2" key="1">
    <citation type="submission" date="2016-10" db="EMBL/GenBank/DDBJ databases">
        <title>Silvanigrella aquatica sp. nov., isolated from a freshwater lake located in the Black Forest, Germany, description of Silvanigrellaceae fam. nov., Silvanigrellales ord. nov., reclassification of the order Bdellovibrionales in the class Oligoflexia, reclassification of the families Bacteriovoracaceae and Halobacteriovoraceae in the new order Bacteriovoracales ord. nov., and reclassification of the family Pseudobacteriovoracaceae in the order Oligoflexiales.</title>
        <authorList>
            <person name="Hahn M.W."/>
            <person name="Schmidt J."/>
            <person name="Koll U."/>
            <person name="Rohde M."/>
            <person name="Verbag S."/>
            <person name="Pitt A."/>
            <person name="Nakai R."/>
            <person name="Naganuma T."/>
            <person name="Lang E."/>
        </authorList>
    </citation>
    <scope>NUCLEOTIDE SEQUENCE [LARGE SCALE GENOMIC DNA]</scope>
    <source>
        <strain evidence="1 2">MWH-Nonnen-W8red</strain>
    </source>
</reference>
<proteinExistence type="predicted"/>
<dbReference type="KEGG" id="saqi:AXG55_07010"/>
<evidence type="ECO:0000313" key="2">
    <source>
        <dbReference type="Proteomes" id="UP000184731"/>
    </source>
</evidence>
<dbReference type="Proteomes" id="UP000184731">
    <property type="component" value="Chromosome"/>
</dbReference>
<evidence type="ECO:0000313" key="1">
    <source>
        <dbReference type="EMBL" id="APJ03669.1"/>
    </source>
</evidence>
<gene>
    <name evidence="1" type="ORF">AXG55_07010</name>
</gene>
<sequence>MEYKIYLLPIFTFILLENYAIADEAFAFCADNEKNWGWLIHNDDYVKVKGVWREMQTNNSTYFYYFIPNEGMDKIIEIQKDCVESFGNDFIYPQAGSKKSNDWFVFAASSYKIIDGYVTEFSKFSPVFYASKG</sequence>
<protein>
    <submittedName>
        <fullName evidence="1">Uncharacterized protein</fullName>
    </submittedName>
</protein>
<dbReference type="AlphaFoldDB" id="A0A1L4D0E8"/>